<dbReference type="PANTHER" id="PTHR30093:SF34">
    <property type="entry name" value="PREPILIN PEPTIDASE-DEPENDENT PROTEIN D"/>
    <property type="match status" value="1"/>
</dbReference>
<dbReference type="PROSITE" id="PS00409">
    <property type="entry name" value="PROKAR_NTER_METHYL"/>
    <property type="match status" value="1"/>
</dbReference>
<keyword evidence="3" id="KW-1133">Transmembrane helix</keyword>
<sequence>MALPSKQTGFTLIELMVVVVIVGILAAFAIPNFLRYRAQAMQAEARSNLAGIFVAETSFFSERKEFGNFTDIGFGIAEGGTNRYTYRTGLGIGAGMGANGGTLCGPFGSCDTIRTETPTVGTITYTGVAGVATTSSSGFTATAAADLDADPTHDGWYVNDAKQGLTAADPNDVTS</sequence>
<feature type="transmembrane region" description="Helical" evidence="3">
    <location>
        <begin position="12"/>
        <end position="34"/>
    </location>
</feature>
<accession>A0ABM8RFN6</accession>
<comment type="similarity">
    <text evidence="1">Belongs to the N-Me-Phe pilin family.</text>
</comment>
<proteinExistence type="inferred from homology"/>
<gene>
    <name evidence="4" type="ORF">NSPZN2_30150</name>
</gene>
<evidence type="ECO:0000313" key="4">
    <source>
        <dbReference type="EMBL" id="CAE6750565.1"/>
    </source>
</evidence>
<evidence type="ECO:0000256" key="1">
    <source>
        <dbReference type="ARBA" id="ARBA00005233"/>
    </source>
</evidence>
<dbReference type="Proteomes" id="UP000675880">
    <property type="component" value="Unassembled WGS sequence"/>
</dbReference>
<comment type="caution">
    <text evidence="4">The sequence shown here is derived from an EMBL/GenBank/DDBJ whole genome shotgun (WGS) entry which is preliminary data.</text>
</comment>
<dbReference type="Gene3D" id="3.30.700.10">
    <property type="entry name" value="Glycoprotein, Type 4 Pilin"/>
    <property type="match status" value="1"/>
</dbReference>
<keyword evidence="3" id="KW-0812">Transmembrane</keyword>
<dbReference type="InterPro" id="IPR012902">
    <property type="entry name" value="N_methyl_site"/>
</dbReference>
<evidence type="ECO:0000313" key="5">
    <source>
        <dbReference type="Proteomes" id="UP000675880"/>
    </source>
</evidence>
<name>A0ABM8RFN6_9BACT</name>
<protein>
    <submittedName>
        <fullName evidence="4">Pilin</fullName>
    </submittedName>
</protein>
<dbReference type="InterPro" id="IPR045584">
    <property type="entry name" value="Pilin-like"/>
</dbReference>
<keyword evidence="5" id="KW-1185">Reference proteome</keyword>
<dbReference type="Pfam" id="PF07963">
    <property type="entry name" value="N_methyl"/>
    <property type="match status" value="1"/>
</dbReference>
<evidence type="ECO:0000256" key="2">
    <source>
        <dbReference type="ARBA" id="ARBA00022481"/>
    </source>
</evidence>
<dbReference type="NCBIfam" id="TIGR02532">
    <property type="entry name" value="IV_pilin_GFxxxE"/>
    <property type="match status" value="1"/>
</dbReference>
<dbReference type="PANTHER" id="PTHR30093">
    <property type="entry name" value="GENERAL SECRETION PATHWAY PROTEIN G"/>
    <property type="match status" value="1"/>
</dbReference>
<evidence type="ECO:0000256" key="3">
    <source>
        <dbReference type="SAM" id="Phobius"/>
    </source>
</evidence>
<reference evidence="4 5" key="1">
    <citation type="submission" date="2021-02" db="EMBL/GenBank/DDBJ databases">
        <authorList>
            <person name="Han P."/>
        </authorList>
    </citation>
    <scope>NUCLEOTIDE SEQUENCE [LARGE SCALE GENOMIC DNA]</scope>
    <source>
        <strain evidence="4">Candidatus Nitrospira sp. ZN2</strain>
    </source>
</reference>
<dbReference type="SUPFAM" id="SSF54523">
    <property type="entry name" value="Pili subunits"/>
    <property type="match status" value="1"/>
</dbReference>
<keyword evidence="3" id="KW-0472">Membrane</keyword>
<organism evidence="4 5">
    <name type="scientific">Nitrospira defluvii</name>
    <dbReference type="NCBI Taxonomy" id="330214"/>
    <lineage>
        <taxon>Bacteria</taxon>
        <taxon>Pseudomonadati</taxon>
        <taxon>Nitrospirota</taxon>
        <taxon>Nitrospiria</taxon>
        <taxon>Nitrospirales</taxon>
        <taxon>Nitrospiraceae</taxon>
        <taxon>Nitrospira</taxon>
    </lineage>
</organism>
<keyword evidence="2" id="KW-0488">Methylation</keyword>
<dbReference type="EMBL" id="CAJNBJ010000016">
    <property type="protein sequence ID" value="CAE6750565.1"/>
    <property type="molecule type" value="Genomic_DNA"/>
</dbReference>
<dbReference type="RefSeq" id="WP_213042352.1">
    <property type="nucleotide sequence ID" value="NZ_CAJNBJ010000016.1"/>
</dbReference>